<name>A0ACB0Z9W6_MELEN</name>
<keyword evidence="2" id="KW-1185">Reference proteome</keyword>
<accession>A0ACB0Z9W6</accession>
<comment type="caution">
    <text evidence="1">The sequence shown here is derived from an EMBL/GenBank/DDBJ whole genome shotgun (WGS) entry which is preliminary data.</text>
</comment>
<evidence type="ECO:0000313" key="2">
    <source>
        <dbReference type="Proteomes" id="UP001497535"/>
    </source>
</evidence>
<protein>
    <submittedName>
        <fullName evidence="1">Uncharacterized protein</fullName>
    </submittedName>
</protein>
<evidence type="ECO:0000313" key="1">
    <source>
        <dbReference type="EMBL" id="CAK5075695.1"/>
    </source>
</evidence>
<dbReference type="Proteomes" id="UP001497535">
    <property type="component" value="Unassembled WGS sequence"/>
</dbReference>
<reference evidence="1" key="1">
    <citation type="submission" date="2023-11" db="EMBL/GenBank/DDBJ databases">
        <authorList>
            <person name="Poullet M."/>
        </authorList>
    </citation>
    <scope>NUCLEOTIDE SEQUENCE</scope>
    <source>
        <strain evidence="1">E1834</strain>
    </source>
</reference>
<proteinExistence type="predicted"/>
<dbReference type="EMBL" id="CAVMJV010000028">
    <property type="protein sequence ID" value="CAK5075695.1"/>
    <property type="molecule type" value="Genomic_DNA"/>
</dbReference>
<sequence length="72" mass="7849">MPGVKRNAVHFSPVQFDSQKQKMSSSDTFTQLANQLAAIANVSILHHIIDSNGSTTKFNYGTTTNYSKTSNA</sequence>
<organism evidence="1 2">
    <name type="scientific">Meloidogyne enterolobii</name>
    <name type="common">Root-knot nematode worm</name>
    <name type="synonym">Meloidogyne mayaguensis</name>
    <dbReference type="NCBI Taxonomy" id="390850"/>
    <lineage>
        <taxon>Eukaryota</taxon>
        <taxon>Metazoa</taxon>
        <taxon>Ecdysozoa</taxon>
        <taxon>Nematoda</taxon>
        <taxon>Chromadorea</taxon>
        <taxon>Rhabditida</taxon>
        <taxon>Tylenchina</taxon>
        <taxon>Tylenchomorpha</taxon>
        <taxon>Tylenchoidea</taxon>
        <taxon>Meloidogynidae</taxon>
        <taxon>Meloidogyninae</taxon>
        <taxon>Meloidogyne</taxon>
    </lineage>
</organism>
<gene>
    <name evidence="1" type="ORF">MENTE1834_LOCUS22518</name>
</gene>